<name>A0ABU1ZQ02_9BURK</name>
<dbReference type="Proteomes" id="UP001268089">
    <property type="component" value="Unassembled WGS sequence"/>
</dbReference>
<dbReference type="InterPro" id="IPR003749">
    <property type="entry name" value="ThiS/MoaD-like"/>
</dbReference>
<accession>A0ABU1ZQ02</accession>
<dbReference type="PANTHER" id="PTHR38031">
    <property type="entry name" value="SULFUR CARRIER PROTEIN SLR0821-RELATED"/>
    <property type="match status" value="1"/>
</dbReference>
<evidence type="ECO:0000313" key="1">
    <source>
        <dbReference type="EMBL" id="MDR7307633.1"/>
    </source>
</evidence>
<reference evidence="1 2" key="1">
    <citation type="submission" date="2023-07" db="EMBL/GenBank/DDBJ databases">
        <title>Sorghum-associated microbial communities from plants grown in Nebraska, USA.</title>
        <authorList>
            <person name="Schachtman D."/>
        </authorList>
    </citation>
    <scope>NUCLEOTIDE SEQUENCE [LARGE SCALE GENOMIC DNA]</scope>
    <source>
        <strain evidence="1 2">BE308</strain>
    </source>
</reference>
<gene>
    <name evidence="1" type="ORF">J2X15_002937</name>
</gene>
<comment type="caution">
    <text evidence="1">The sequence shown here is derived from an EMBL/GenBank/DDBJ whole genome shotgun (WGS) entry which is preliminary data.</text>
</comment>
<keyword evidence="2" id="KW-1185">Reference proteome</keyword>
<dbReference type="CDD" id="cd17040">
    <property type="entry name" value="Ubl_MoaD_like"/>
    <property type="match status" value="1"/>
</dbReference>
<dbReference type="InterPro" id="IPR012675">
    <property type="entry name" value="Beta-grasp_dom_sf"/>
</dbReference>
<dbReference type="EMBL" id="JAVDXO010000007">
    <property type="protein sequence ID" value="MDR7307633.1"/>
    <property type="molecule type" value="Genomic_DNA"/>
</dbReference>
<sequence>MGNAMVKVEFASSLRRHVECAPQQVAAGSLRAVLDTALLAAPELGHYVFDDQGNVRKHVAVFVNQALVANREDLSQPIANGDRVLVIQALSGG</sequence>
<organism evidence="1 2">
    <name type="scientific">Rhodoferax saidenbachensis</name>
    <dbReference type="NCBI Taxonomy" id="1484693"/>
    <lineage>
        <taxon>Bacteria</taxon>
        <taxon>Pseudomonadati</taxon>
        <taxon>Pseudomonadota</taxon>
        <taxon>Betaproteobacteria</taxon>
        <taxon>Burkholderiales</taxon>
        <taxon>Comamonadaceae</taxon>
        <taxon>Rhodoferax</taxon>
    </lineage>
</organism>
<dbReference type="InterPro" id="IPR052045">
    <property type="entry name" value="Sulfur_Carrier/Prot_Modifier"/>
</dbReference>
<dbReference type="PANTHER" id="PTHR38031:SF1">
    <property type="entry name" value="SULFUR CARRIER PROTEIN CYSO"/>
    <property type="match status" value="1"/>
</dbReference>
<dbReference type="Pfam" id="PF02597">
    <property type="entry name" value="ThiS"/>
    <property type="match status" value="1"/>
</dbReference>
<dbReference type="SUPFAM" id="SSF54285">
    <property type="entry name" value="MoaD/ThiS"/>
    <property type="match status" value="1"/>
</dbReference>
<dbReference type="InterPro" id="IPR016155">
    <property type="entry name" value="Mopterin_synth/thiamin_S_b"/>
</dbReference>
<evidence type="ECO:0000313" key="2">
    <source>
        <dbReference type="Proteomes" id="UP001268089"/>
    </source>
</evidence>
<proteinExistence type="predicted"/>
<protein>
    <submittedName>
        <fullName evidence="1">Molybdopterin converting factor small subunit</fullName>
    </submittedName>
</protein>
<dbReference type="RefSeq" id="WP_310344047.1">
    <property type="nucleotide sequence ID" value="NZ_JAVDXO010000007.1"/>
</dbReference>
<dbReference type="Gene3D" id="3.10.20.30">
    <property type="match status" value="1"/>
</dbReference>